<protein>
    <submittedName>
        <fullName evidence="6">GFA family glutathione-dependent formaldehyde-activating protein</fullName>
        <ecNumber evidence="6">4.4.1.22</ecNumber>
    </submittedName>
</protein>
<dbReference type="GO" id="GO:0051907">
    <property type="term" value="F:S-(hydroxymethyl)glutathione synthase activity"/>
    <property type="evidence" value="ECO:0007669"/>
    <property type="project" value="UniProtKB-EC"/>
</dbReference>
<dbReference type="SUPFAM" id="SSF51316">
    <property type="entry name" value="Mss4-like"/>
    <property type="match status" value="1"/>
</dbReference>
<evidence type="ECO:0000256" key="2">
    <source>
        <dbReference type="ARBA" id="ARBA00022723"/>
    </source>
</evidence>
<comment type="similarity">
    <text evidence="1">Belongs to the Gfa family.</text>
</comment>
<proteinExistence type="inferred from homology"/>
<keyword evidence="3" id="KW-0862">Zinc</keyword>
<evidence type="ECO:0000313" key="6">
    <source>
        <dbReference type="EMBL" id="AJD39730.1"/>
    </source>
</evidence>
<dbReference type="RefSeq" id="WP_039843676.1">
    <property type="nucleotide sequence ID" value="NZ_CP006877.1"/>
</dbReference>
<dbReference type="KEGG" id="rga:RGR602_CH00359"/>
<reference evidence="6 7" key="1">
    <citation type="submission" date="2013-11" db="EMBL/GenBank/DDBJ databases">
        <title>Complete genome sequence of Rhizobium gallicum bv. gallicum R602.</title>
        <authorList>
            <person name="Bustos P."/>
            <person name="Santamaria R.I."/>
            <person name="Lozano L."/>
            <person name="Acosta J.L."/>
            <person name="Ormeno-Orrillo E."/>
            <person name="Rogel M.A."/>
            <person name="Romero D."/>
            <person name="Cevallos M.A."/>
            <person name="Martinez-Romero E."/>
            <person name="Gonzalez V."/>
        </authorList>
    </citation>
    <scope>NUCLEOTIDE SEQUENCE [LARGE SCALE GENOMIC DNA]</scope>
    <source>
        <strain evidence="6 7">R602</strain>
    </source>
</reference>
<dbReference type="EC" id="4.4.1.22" evidence="6"/>
<gene>
    <name evidence="6" type="ORF">RGR602_CH00359</name>
</gene>
<dbReference type="AlphaFoldDB" id="A0A0B4WYT0"/>
<organism evidence="6 7">
    <name type="scientific">Rhizobium gallicum bv. gallicum R602sp</name>
    <dbReference type="NCBI Taxonomy" id="1041138"/>
    <lineage>
        <taxon>Bacteria</taxon>
        <taxon>Pseudomonadati</taxon>
        <taxon>Pseudomonadota</taxon>
        <taxon>Alphaproteobacteria</taxon>
        <taxon>Hyphomicrobiales</taxon>
        <taxon>Rhizobiaceae</taxon>
        <taxon>Rhizobium/Agrobacterium group</taxon>
        <taxon>Rhizobium</taxon>
    </lineage>
</organism>
<dbReference type="HOGENOM" id="CLU_055491_6_2_5"/>
<dbReference type="GO" id="GO:0046872">
    <property type="term" value="F:metal ion binding"/>
    <property type="evidence" value="ECO:0007669"/>
    <property type="project" value="UniProtKB-KW"/>
</dbReference>
<dbReference type="InterPro" id="IPR006913">
    <property type="entry name" value="CENP-V/GFA"/>
</dbReference>
<dbReference type="Proteomes" id="UP000031368">
    <property type="component" value="Chromosome"/>
</dbReference>
<name>A0A0B4WYT0_9HYPH</name>
<dbReference type="InterPro" id="IPR011057">
    <property type="entry name" value="Mss4-like_sf"/>
</dbReference>
<evidence type="ECO:0000259" key="5">
    <source>
        <dbReference type="PROSITE" id="PS51891"/>
    </source>
</evidence>
<keyword evidence="4 6" id="KW-0456">Lyase</keyword>
<evidence type="ECO:0000256" key="4">
    <source>
        <dbReference type="ARBA" id="ARBA00023239"/>
    </source>
</evidence>
<dbReference type="PROSITE" id="PS51891">
    <property type="entry name" value="CENP_V_GFA"/>
    <property type="match status" value="1"/>
</dbReference>
<dbReference type="EMBL" id="CP006877">
    <property type="protein sequence ID" value="AJD39730.1"/>
    <property type="molecule type" value="Genomic_DNA"/>
</dbReference>
<sequence>MHVSGGCHCGAIAYEAEIDPQRVSICHCTDCQRLTGTAYRVSTVARQEDFRLLRGTPKTYVKHGESGAISRQFFCPDCGSHLYRIGQDNAFVGIRVGTINERAELSPRKQIWCSSALPWTGNIEALPRFETES</sequence>
<evidence type="ECO:0000313" key="7">
    <source>
        <dbReference type="Proteomes" id="UP000031368"/>
    </source>
</evidence>
<feature type="domain" description="CENP-V/GFA" evidence="5">
    <location>
        <begin position="3"/>
        <end position="120"/>
    </location>
</feature>
<accession>A0A0B4WYT0</accession>
<dbReference type="PANTHER" id="PTHR33337:SF40">
    <property type="entry name" value="CENP-V_GFA DOMAIN-CONTAINING PROTEIN-RELATED"/>
    <property type="match status" value="1"/>
</dbReference>
<keyword evidence="2" id="KW-0479">Metal-binding</keyword>
<dbReference type="Pfam" id="PF04828">
    <property type="entry name" value="GFA"/>
    <property type="match status" value="1"/>
</dbReference>
<keyword evidence="7" id="KW-1185">Reference proteome</keyword>
<dbReference type="Gene3D" id="3.90.1590.10">
    <property type="entry name" value="glutathione-dependent formaldehyde- activating enzyme (gfa)"/>
    <property type="match status" value="1"/>
</dbReference>
<dbReference type="PANTHER" id="PTHR33337">
    <property type="entry name" value="GFA DOMAIN-CONTAINING PROTEIN"/>
    <property type="match status" value="1"/>
</dbReference>
<evidence type="ECO:0000256" key="3">
    <source>
        <dbReference type="ARBA" id="ARBA00022833"/>
    </source>
</evidence>
<evidence type="ECO:0000256" key="1">
    <source>
        <dbReference type="ARBA" id="ARBA00005495"/>
    </source>
</evidence>